<keyword evidence="2" id="KW-0472">Membrane</keyword>
<accession>A6TJP9</accession>
<name>A6TJP9_ALKMQ</name>
<dbReference type="CDD" id="cd00063">
    <property type="entry name" value="FN3"/>
    <property type="match status" value="1"/>
</dbReference>
<dbReference type="InterPro" id="IPR031148">
    <property type="entry name" value="Plexin"/>
</dbReference>
<dbReference type="Gene3D" id="2.60.40.10">
    <property type="entry name" value="Immunoglobulins"/>
    <property type="match status" value="4"/>
</dbReference>
<dbReference type="CDD" id="cd00102">
    <property type="entry name" value="IPT"/>
    <property type="match status" value="4"/>
</dbReference>
<dbReference type="InterPro" id="IPR002909">
    <property type="entry name" value="IPT_dom"/>
</dbReference>
<evidence type="ECO:0000256" key="2">
    <source>
        <dbReference type="SAM" id="Phobius"/>
    </source>
</evidence>
<dbReference type="PANTHER" id="PTHR22625">
    <property type="entry name" value="PLEXIN"/>
    <property type="match status" value="1"/>
</dbReference>
<evidence type="ECO:0000313" key="5">
    <source>
        <dbReference type="Proteomes" id="UP000001572"/>
    </source>
</evidence>
<dbReference type="GO" id="GO:0002116">
    <property type="term" value="C:semaphorin receptor complex"/>
    <property type="evidence" value="ECO:0007669"/>
    <property type="project" value="TreeGrafter"/>
</dbReference>
<dbReference type="RefSeq" id="WP_011971326.1">
    <property type="nucleotide sequence ID" value="NC_009633.1"/>
</dbReference>
<proteinExistence type="predicted"/>
<dbReference type="EMBL" id="CP000724">
    <property type="protein sequence ID" value="ABR46417.1"/>
    <property type="molecule type" value="Genomic_DNA"/>
</dbReference>
<dbReference type="STRING" id="293826.Amet_0180"/>
<dbReference type="PROSITE" id="PS50853">
    <property type="entry name" value="FN3"/>
    <property type="match status" value="1"/>
</dbReference>
<dbReference type="SUPFAM" id="SSF81296">
    <property type="entry name" value="E set domains"/>
    <property type="match status" value="5"/>
</dbReference>
<dbReference type="Pfam" id="PF01833">
    <property type="entry name" value="TIG"/>
    <property type="match status" value="3"/>
</dbReference>
<dbReference type="PANTHER" id="PTHR22625:SF70">
    <property type="entry name" value="PLEXIN A, ISOFORM A"/>
    <property type="match status" value="1"/>
</dbReference>
<protein>
    <submittedName>
        <fullName evidence="4">Fibronectin, type III domain protein</fullName>
    </submittedName>
</protein>
<evidence type="ECO:0000256" key="1">
    <source>
        <dbReference type="SAM" id="Coils"/>
    </source>
</evidence>
<evidence type="ECO:0000259" key="3">
    <source>
        <dbReference type="PROSITE" id="PS50853"/>
    </source>
</evidence>
<dbReference type="InterPro" id="IPR014756">
    <property type="entry name" value="Ig_E-set"/>
</dbReference>
<keyword evidence="2" id="KW-1133">Transmembrane helix</keyword>
<dbReference type="OrthoDB" id="1656124at2"/>
<dbReference type="CDD" id="cd00603">
    <property type="entry name" value="IPT_PCSR"/>
    <property type="match status" value="1"/>
</dbReference>
<dbReference type="KEGG" id="amt:Amet_0180"/>
<dbReference type="eggNOG" id="COG4733">
    <property type="taxonomic scope" value="Bacteria"/>
</dbReference>
<dbReference type="HOGENOM" id="CLU_232755_0_0_9"/>
<dbReference type="GO" id="GO:0030334">
    <property type="term" value="P:regulation of cell migration"/>
    <property type="evidence" value="ECO:0007669"/>
    <property type="project" value="TreeGrafter"/>
</dbReference>
<feature type="transmembrane region" description="Helical" evidence="2">
    <location>
        <begin position="21"/>
        <end position="47"/>
    </location>
</feature>
<dbReference type="InterPro" id="IPR036116">
    <property type="entry name" value="FN3_sf"/>
</dbReference>
<keyword evidence="5" id="KW-1185">Reference proteome</keyword>
<dbReference type="InterPro" id="IPR013783">
    <property type="entry name" value="Ig-like_fold"/>
</dbReference>
<dbReference type="SMART" id="SM00429">
    <property type="entry name" value="IPT"/>
    <property type="match status" value="4"/>
</dbReference>
<keyword evidence="2" id="KW-0812">Transmembrane</keyword>
<sequence>MKKESQEKRLYKNKYKKKINIRRIIALSMVFTMLFTMLGIETLMVFAEEDPNPIINKISIFRSYSNIENPDTYYIDIEGNHLEDIEILIRRPDGEIEELDDYIYRSRVYVQVKVDPDNIADAIRVSGIGWVEIGEDDMPAIGSFDPSSRRVKAGQTLSIGGESFANIGEANQITARYSRGNTITPITDEAGNIDINNNEINISNISGSGFQTIRFKKDLEGQVLGGQEFDVEITHLYANIFQIYDDLSVSDDITIFPNQGVAGSRFTLEGESLLNTNNMSVFFLRDLEAEHFTGENKARNINFIEGDDGAKDRFIAEVPEDISVGEYYIVLTNHVADGEDAQEVVSREKVIEDKFLVIQDTNLGRITSVDPNKGPDSGVNNVTIEGRYIGSISPNIFSPAEGVEATKTFGARSLQLTYGDGTTAIGEYNQIGGDDLEVVKLERTLRAVIGNEITFRPETSTNPHGQDRIRVNIPTYDLVEEDTPVDITFMIETEITYRESGVENTLTLTEEIIREDGFTFQPSSYVPEIDVIIPERIEVEEGDGFYHLKEEEMLVAIYGENFMVTRFEHDGQTFTRYPAILLGNEIILNRNEEDYDDENVPPASDEDRIKNASNTDLDMRIYNDDNQLVDGTEGNELGSKMVIRIPRDHEADLYRISPGRVGILQDVRMYNPIKDSSEYGNSITGAGKVRFVEVEQGLRPRINNVNPDVVTTEGGEEIVIRGSNFRENVRVFLDGEEITNFDRSGAGDTITFMAPPGNPGETQLQVLNPEGGIATAPFRYVETYTDPVLLDFSPKEGSTDTLVVVKGENLLKPDPTGTSTRDEEMKLIGTRVRLQGEDINNYNLDANRNINFIGYEALVDNKLLQRENDRGNRVTLSDYYHSVVLKDENTGNFYTITYDNQRNIILSDGLSNAYIIESVHTEVNSRFITEDGQELLLRSEGGQDFIDINGKTLGVYTPYRVDVNTGEITGNKVRVNHQGELMFRVPILPGDGYYDVEIVNPDTNRDGRYGNDGFRYYSQPNTNPRIEEIIPNEGSVEGGYTIRITGSDFLETATMKAGVHINGVEVPGGDIDISPAGDEITLRVPSYEGNLREDFGVNRLSVPVVVVNPDGASDGIEDGFTYVVPTSNPEISSIRPGNGNASGGELVEIRGNDFRFYEPFDDENRDGIWNVEEEFNDLNKNGRWDDFRHFTMNDVENYLLYLHYKEDIEGDIDSITPSYQWLGKDKTSILETVDEALKDLSQEALDEIIEKGFDETIRPVMPRVTFGGRQAKIMGFGRGFIEVETPQHPEGNAPVLVVNNDAGMSPAHNFVYTSSDPTIEEIIPPRGSRLGGDRIDILGRDFDRSTRRIYTGNTIENNSLVSEYTEDNNPLVRFTAIGNRELPFEHDNSGRLTGTNRATVVLAGELTLRYDGSNRTVEVEIKDGDDFYKTTIEGYQGGLKYIPTSILKDEEDNPYIEENPDEALSLRGDELISIEVDDNRFLVERGYARDTEYVNNRQIRVNTPAYFTVGNVPVFIINPDGGKSEGSFEYLFPDSRPRIIEILRDGQEPQVREEEGETIKILRVIYSGGNMIHIYGEDFRENTEVRIASIANIPSEDIEQDRVENPFNTGPEILDRLTFEMPNVGEETVGERHRVVVSNRDGGSAYSDGLVPPIYIEFFRGESNPSVENIEPMEGPASGGTRVRIEGDDFREAMEGFEDGALNVHFGEVSIDEDDINYIDYRTLEVVAPSSERAGTVDIRVENPDGTLAIYRNAFTFISKPKIERTDPRGIFANDVEREVTIEGRMFQGGAMVVIGGSLVRSDDVTADMEVQGEGIYDVDESGNNIEYSVVGGRQLPNVIVEDQYKMTLRFLEDTELDNHDLIIINPDGGISDPYNDFDYEIPIPTKPLVLEAIPGFEGTVQLIWSDSDPGVLNAADHYEIYGRRSGDSQYSLLSDTEAAQYLVRGLENGVRYDFMVRALNEYGSAIEFAEITVRTLSAREDDKAREKEEQLEREQQQLDQEGKEEVINGTLVKTLGRDQIPVGQGAYVVDFSPAQYSSHDRFVVAIPVEVLNTITRQVTITDGRGSFTFSPSAFYTREVIQIPRDEQKDATVRIIFEKVNGQAEQSLIGAIPRTQRRASDIYGIDFELQTGRNTTALHRMLTQGRFNLNFDAYRYPNANGNGIFMAQYDASQGQFTGLGNNNQVAVQYPGRYMLLSDR</sequence>
<feature type="domain" description="Fibronectin type-III" evidence="3">
    <location>
        <begin position="1885"/>
        <end position="1979"/>
    </location>
</feature>
<dbReference type="GO" id="GO:0017154">
    <property type="term" value="F:semaphorin receptor activity"/>
    <property type="evidence" value="ECO:0007669"/>
    <property type="project" value="InterPro"/>
</dbReference>
<evidence type="ECO:0000313" key="4">
    <source>
        <dbReference type="EMBL" id="ABR46417.1"/>
    </source>
</evidence>
<gene>
    <name evidence="4" type="ordered locus">Amet_0180</name>
</gene>
<dbReference type="Proteomes" id="UP000001572">
    <property type="component" value="Chromosome"/>
</dbReference>
<keyword evidence="1" id="KW-0175">Coiled coil</keyword>
<feature type="coiled-coil region" evidence="1">
    <location>
        <begin position="1978"/>
        <end position="2005"/>
    </location>
</feature>
<dbReference type="SMART" id="SM00060">
    <property type="entry name" value="FN3"/>
    <property type="match status" value="1"/>
</dbReference>
<dbReference type="InterPro" id="IPR003961">
    <property type="entry name" value="FN3_dom"/>
</dbReference>
<dbReference type="GO" id="GO:0005886">
    <property type="term" value="C:plasma membrane"/>
    <property type="evidence" value="ECO:0007669"/>
    <property type="project" value="TreeGrafter"/>
</dbReference>
<dbReference type="SUPFAM" id="SSF49265">
    <property type="entry name" value="Fibronectin type III"/>
    <property type="match status" value="1"/>
</dbReference>
<organism evidence="4 5">
    <name type="scientific">Alkaliphilus metalliredigens (strain QYMF)</name>
    <dbReference type="NCBI Taxonomy" id="293826"/>
    <lineage>
        <taxon>Bacteria</taxon>
        <taxon>Bacillati</taxon>
        <taxon>Bacillota</taxon>
        <taxon>Clostridia</taxon>
        <taxon>Peptostreptococcales</taxon>
        <taxon>Natronincolaceae</taxon>
        <taxon>Alkaliphilus</taxon>
    </lineage>
</organism>
<reference evidence="5" key="1">
    <citation type="journal article" date="2016" name="Genome Announc.">
        <title>Complete genome sequence of Alkaliphilus metalliredigens strain QYMF, an alkaliphilic and metal-reducing bacterium isolated from borax-contaminated leachate ponds.</title>
        <authorList>
            <person name="Hwang C."/>
            <person name="Copeland A."/>
            <person name="Lucas S."/>
            <person name="Lapidus A."/>
            <person name="Barry K."/>
            <person name="Detter J.C."/>
            <person name="Glavina Del Rio T."/>
            <person name="Hammon N."/>
            <person name="Israni S."/>
            <person name="Dalin E."/>
            <person name="Tice H."/>
            <person name="Pitluck S."/>
            <person name="Chertkov O."/>
            <person name="Brettin T."/>
            <person name="Bruce D."/>
            <person name="Han C."/>
            <person name="Schmutz J."/>
            <person name="Larimer F."/>
            <person name="Land M.L."/>
            <person name="Hauser L."/>
            <person name="Kyrpides N."/>
            <person name="Mikhailova N."/>
            <person name="Ye Q."/>
            <person name="Zhou J."/>
            <person name="Richardson P."/>
            <person name="Fields M.W."/>
        </authorList>
    </citation>
    <scope>NUCLEOTIDE SEQUENCE [LARGE SCALE GENOMIC DNA]</scope>
    <source>
        <strain evidence="5">QYMF</strain>
    </source>
</reference>